<dbReference type="RefSeq" id="WP_058381442.1">
    <property type="nucleotide sequence ID" value="NZ_CP013659.2"/>
</dbReference>
<evidence type="ECO:0000256" key="4">
    <source>
        <dbReference type="RuleBase" id="RU362068"/>
    </source>
</evidence>
<comment type="pathway">
    <text evidence="4">Cofactor biosynthesis; (R)-pantothenate biosynthesis; (R)-pantoate from 3-methyl-2-oxobutanoate: step 2/2.</text>
</comment>
<dbReference type="AlphaFoldDB" id="A0A0U2XD82"/>
<dbReference type="PANTHER" id="PTHR21708">
    <property type="entry name" value="PROBABLE 2-DEHYDROPANTOATE 2-REDUCTASE"/>
    <property type="match status" value="1"/>
</dbReference>
<dbReference type="SUPFAM" id="SSF48179">
    <property type="entry name" value="6-phosphogluconate dehydrogenase C-terminal domain-like"/>
    <property type="match status" value="1"/>
</dbReference>
<dbReference type="GO" id="GO:0005737">
    <property type="term" value="C:cytoplasm"/>
    <property type="evidence" value="ECO:0007669"/>
    <property type="project" value="TreeGrafter"/>
</dbReference>
<feature type="domain" description="Ketopantoate reductase N-terminal" evidence="5">
    <location>
        <begin position="3"/>
        <end position="152"/>
    </location>
</feature>
<evidence type="ECO:0000259" key="5">
    <source>
        <dbReference type="Pfam" id="PF02558"/>
    </source>
</evidence>
<proteinExistence type="inferred from homology"/>
<dbReference type="InterPro" id="IPR013332">
    <property type="entry name" value="KPR_N"/>
</dbReference>
<reference evidence="7" key="1">
    <citation type="submission" date="2016-01" db="EMBL/GenBank/DDBJ databases">
        <title>Complete genome of Planococcus rifietoensis type strain M8.</title>
        <authorList>
            <person name="See-Too W.S."/>
        </authorList>
    </citation>
    <scope>NUCLEOTIDE SEQUENCE [LARGE SCALE GENOMIC DNA]</scope>
    <source>
        <strain evidence="7">M8</strain>
    </source>
</reference>
<keyword evidence="4" id="KW-0566">Pantothenate biosynthesis</keyword>
<dbReference type="InterPro" id="IPR051402">
    <property type="entry name" value="KPR-Related"/>
</dbReference>
<dbReference type="EMBL" id="CP013659">
    <property type="protein sequence ID" value="ALS74735.1"/>
    <property type="molecule type" value="Genomic_DNA"/>
</dbReference>
<dbReference type="GO" id="GO:0008677">
    <property type="term" value="F:2-dehydropantoate 2-reductase activity"/>
    <property type="evidence" value="ECO:0007669"/>
    <property type="project" value="UniProtKB-EC"/>
</dbReference>
<sequence length="318" mass="34590">MKILIVGAGAMACLTGGKLKASGEDVRLYNRLNSHVETINEQGLRIVEKDNSVTQIDLEIVQQLKADEQVDILLILLKAQANEVVLGKLRGKLAEETVIVTMQNGIGNAETIQQWFPMNTVVSGTLGHGASVEHDGTILHRGWGTNYLGDVDEETASKKLTAFAEKLSIAGMKTEVSEDVNAVIWNKLFVNAAFNSVTALTRLRNGDILNTQEGEDLLRAVTKEAVLVARAEGVDADAEAVAEECLRMGRQDIGANKSSMLMDILRKRQTEIEVINGGIVKLGKKHGIETPVNASLAGLIRIIEQNYKLRVDEPSVQK</sequence>
<protein>
    <recommendedName>
        <fullName evidence="4">2-dehydropantoate 2-reductase</fullName>
        <ecNumber evidence="4">1.1.1.169</ecNumber>
    </recommendedName>
    <alternativeName>
        <fullName evidence="4">Ketopantoate reductase</fullName>
    </alternativeName>
</protein>
<dbReference type="NCBIfam" id="TIGR00745">
    <property type="entry name" value="apbA_panE"/>
    <property type="match status" value="1"/>
</dbReference>
<dbReference type="OrthoDB" id="9793586at2"/>
<keyword evidence="2 4" id="KW-0521">NADP</keyword>
<dbReference type="STRING" id="200991.AUC31_05640"/>
<dbReference type="PANTHER" id="PTHR21708:SF26">
    <property type="entry name" value="2-DEHYDROPANTOATE 2-REDUCTASE"/>
    <property type="match status" value="1"/>
</dbReference>
<dbReference type="SUPFAM" id="SSF51735">
    <property type="entry name" value="NAD(P)-binding Rossmann-fold domains"/>
    <property type="match status" value="1"/>
</dbReference>
<dbReference type="Pfam" id="PF08546">
    <property type="entry name" value="ApbA_C"/>
    <property type="match status" value="1"/>
</dbReference>
<dbReference type="KEGG" id="prt:AUC31_05640"/>
<dbReference type="InterPro" id="IPR008927">
    <property type="entry name" value="6-PGluconate_DH-like_C_sf"/>
</dbReference>
<dbReference type="InterPro" id="IPR036291">
    <property type="entry name" value="NAD(P)-bd_dom_sf"/>
</dbReference>
<dbReference type="Gene3D" id="3.40.50.720">
    <property type="entry name" value="NAD(P)-binding Rossmann-like Domain"/>
    <property type="match status" value="1"/>
</dbReference>
<dbReference type="InterPro" id="IPR013328">
    <property type="entry name" value="6PGD_dom2"/>
</dbReference>
<gene>
    <name evidence="7" type="ORF">AUC31_05640</name>
</gene>
<keyword evidence="8" id="KW-1185">Reference proteome</keyword>
<dbReference type="Gene3D" id="1.10.1040.10">
    <property type="entry name" value="N-(1-d-carboxylethyl)-l-norvaline Dehydrogenase, domain 2"/>
    <property type="match status" value="1"/>
</dbReference>
<name>A0A0U2XD82_9BACL</name>
<dbReference type="InterPro" id="IPR013752">
    <property type="entry name" value="KPA_reductase"/>
</dbReference>
<dbReference type="InterPro" id="IPR003710">
    <property type="entry name" value="ApbA"/>
</dbReference>
<accession>A0A0U2XD82</accession>
<evidence type="ECO:0000256" key="2">
    <source>
        <dbReference type="ARBA" id="ARBA00022857"/>
    </source>
</evidence>
<feature type="domain" description="Ketopantoate reductase C-terminal" evidence="6">
    <location>
        <begin position="179"/>
        <end position="303"/>
    </location>
</feature>
<comment type="function">
    <text evidence="4">Catalyzes the NADPH-dependent reduction of ketopantoate into pantoic acid.</text>
</comment>
<evidence type="ECO:0000256" key="3">
    <source>
        <dbReference type="ARBA" id="ARBA00023002"/>
    </source>
</evidence>
<dbReference type="UniPathway" id="UPA00028">
    <property type="reaction ID" value="UER00004"/>
</dbReference>
<evidence type="ECO:0000313" key="8">
    <source>
        <dbReference type="Proteomes" id="UP000067683"/>
    </source>
</evidence>
<evidence type="ECO:0000313" key="7">
    <source>
        <dbReference type="EMBL" id="ALS74735.1"/>
    </source>
</evidence>
<dbReference type="GO" id="GO:0015940">
    <property type="term" value="P:pantothenate biosynthetic process"/>
    <property type="evidence" value="ECO:0007669"/>
    <property type="project" value="UniProtKB-UniPathway"/>
</dbReference>
<comment type="similarity">
    <text evidence="1 4">Belongs to the ketopantoate reductase family.</text>
</comment>
<evidence type="ECO:0000256" key="1">
    <source>
        <dbReference type="ARBA" id="ARBA00007870"/>
    </source>
</evidence>
<keyword evidence="3 4" id="KW-0560">Oxidoreductase</keyword>
<dbReference type="Pfam" id="PF02558">
    <property type="entry name" value="ApbA"/>
    <property type="match status" value="1"/>
</dbReference>
<comment type="catalytic activity">
    <reaction evidence="4">
        <text>(R)-pantoate + NADP(+) = 2-dehydropantoate + NADPH + H(+)</text>
        <dbReference type="Rhea" id="RHEA:16233"/>
        <dbReference type="ChEBI" id="CHEBI:11561"/>
        <dbReference type="ChEBI" id="CHEBI:15378"/>
        <dbReference type="ChEBI" id="CHEBI:15980"/>
        <dbReference type="ChEBI" id="CHEBI:57783"/>
        <dbReference type="ChEBI" id="CHEBI:58349"/>
        <dbReference type="EC" id="1.1.1.169"/>
    </reaction>
</comment>
<organism evidence="7 8">
    <name type="scientific">Planococcus rifietoensis</name>
    <dbReference type="NCBI Taxonomy" id="200991"/>
    <lineage>
        <taxon>Bacteria</taxon>
        <taxon>Bacillati</taxon>
        <taxon>Bacillota</taxon>
        <taxon>Bacilli</taxon>
        <taxon>Bacillales</taxon>
        <taxon>Caryophanaceae</taxon>
        <taxon>Planococcus</taxon>
    </lineage>
</organism>
<dbReference type="Proteomes" id="UP000067683">
    <property type="component" value="Chromosome"/>
</dbReference>
<evidence type="ECO:0000259" key="6">
    <source>
        <dbReference type="Pfam" id="PF08546"/>
    </source>
</evidence>
<dbReference type="FunFam" id="1.10.1040.10:FF:000017">
    <property type="entry name" value="2-dehydropantoate 2-reductase"/>
    <property type="match status" value="1"/>
</dbReference>
<dbReference type="EC" id="1.1.1.169" evidence="4"/>